<dbReference type="AlphaFoldDB" id="A0A840I2R5"/>
<evidence type="ECO:0000313" key="1">
    <source>
        <dbReference type="EMBL" id="MBB4658340.1"/>
    </source>
</evidence>
<proteinExistence type="predicted"/>
<evidence type="ECO:0008006" key="3">
    <source>
        <dbReference type="Google" id="ProtNLM"/>
    </source>
</evidence>
<evidence type="ECO:0000313" key="2">
    <source>
        <dbReference type="Proteomes" id="UP000563524"/>
    </source>
</evidence>
<accession>A0A840I2R5</accession>
<protein>
    <recommendedName>
        <fullName evidence="3">Glycosyltransferase family 2 protein</fullName>
    </recommendedName>
</protein>
<organism evidence="1 2">
    <name type="scientific">Parvularcula dongshanensis</name>
    <dbReference type="NCBI Taxonomy" id="1173995"/>
    <lineage>
        <taxon>Bacteria</taxon>
        <taxon>Pseudomonadati</taxon>
        <taxon>Pseudomonadota</taxon>
        <taxon>Alphaproteobacteria</taxon>
        <taxon>Parvularculales</taxon>
        <taxon>Parvularculaceae</taxon>
        <taxon>Parvularcula</taxon>
    </lineage>
</organism>
<dbReference type="RefSeq" id="WP_183816093.1">
    <property type="nucleotide sequence ID" value="NZ_JACHOB010000001.1"/>
</dbReference>
<sequence>MARQCDLDAAIALCERLVPPLAEAVILLDADEVPSVRLPEKVRLYAEPFAGDFAARRNAVQRLAASSWVLQLDTDETMPLSSVARLGTVLRHAARDGVTSLGLPRRNLVDGRLSDLYPDPQYRLNRRFVRFAGVVHERPALLSRPRHARLALGAPIEHHLSAARVRARTEVYGAMAKGGARPSDEAALLTPFRP</sequence>
<name>A0A840I2R5_9PROT</name>
<gene>
    <name evidence="1" type="ORF">GGQ59_000840</name>
</gene>
<keyword evidence="2" id="KW-1185">Reference proteome</keyword>
<dbReference type="EMBL" id="JACHOB010000001">
    <property type="protein sequence ID" value="MBB4658340.1"/>
    <property type="molecule type" value="Genomic_DNA"/>
</dbReference>
<comment type="caution">
    <text evidence="1">The sequence shown here is derived from an EMBL/GenBank/DDBJ whole genome shotgun (WGS) entry which is preliminary data.</text>
</comment>
<reference evidence="1 2" key="1">
    <citation type="submission" date="2020-08" db="EMBL/GenBank/DDBJ databases">
        <title>Genomic Encyclopedia of Type Strains, Phase IV (KMG-IV): sequencing the most valuable type-strain genomes for metagenomic binning, comparative biology and taxonomic classification.</title>
        <authorList>
            <person name="Goeker M."/>
        </authorList>
    </citation>
    <scope>NUCLEOTIDE SEQUENCE [LARGE SCALE GENOMIC DNA]</scope>
    <source>
        <strain evidence="1 2">DSM 102850</strain>
    </source>
</reference>
<dbReference type="Proteomes" id="UP000563524">
    <property type="component" value="Unassembled WGS sequence"/>
</dbReference>